<dbReference type="Gene3D" id="1.10.10.10">
    <property type="entry name" value="Winged helix-like DNA-binding domain superfamily/Winged helix DNA-binding domain"/>
    <property type="match status" value="1"/>
</dbReference>
<accession>A0AAX1N838</accession>
<dbReference type="PANTHER" id="PTHR30595">
    <property type="entry name" value="GLPR-RELATED TRANSCRIPTIONAL REPRESSOR"/>
    <property type="match status" value="1"/>
</dbReference>
<evidence type="ECO:0000259" key="1">
    <source>
        <dbReference type="Pfam" id="PF04326"/>
    </source>
</evidence>
<reference evidence="2 3" key="1">
    <citation type="submission" date="2021-05" db="EMBL/GenBank/DDBJ databases">
        <title>Comparative genomic studies on the polysaccharide-degrading batcterial strains of the Flammeovirga genus.</title>
        <authorList>
            <person name="Zewei F."/>
            <person name="Zheng Z."/>
            <person name="Yu L."/>
            <person name="Ruyue G."/>
            <person name="Yanhong M."/>
            <person name="Yuanyuan C."/>
            <person name="Jingyan G."/>
            <person name="Wenjun H."/>
        </authorList>
    </citation>
    <scope>NUCLEOTIDE SEQUENCE [LARGE SCALE GENOMIC DNA]</scope>
    <source>
        <strain evidence="2 3">NBRC:100898</strain>
    </source>
</reference>
<dbReference type="AlphaFoldDB" id="A0AAX1N838"/>
<protein>
    <submittedName>
        <fullName evidence="2">DNA binding domain-containing protein</fullName>
    </submittedName>
</protein>
<dbReference type="InterPro" id="IPR036388">
    <property type="entry name" value="WH-like_DNA-bd_sf"/>
</dbReference>
<dbReference type="PANTHER" id="PTHR30595:SF6">
    <property type="entry name" value="SCHLAFEN ALBA-2 DOMAIN-CONTAINING PROTEIN"/>
    <property type="match status" value="1"/>
</dbReference>
<keyword evidence="3" id="KW-1185">Reference proteome</keyword>
<dbReference type="Pfam" id="PF04326">
    <property type="entry name" value="SLFN_AlbA_2"/>
    <property type="match status" value="1"/>
</dbReference>
<dbReference type="RefSeq" id="WP_169663958.1">
    <property type="nucleotide sequence ID" value="NZ_CP076132.1"/>
</dbReference>
<dbReference type="Proteomes" id="UP000678679">
    <property type="component" value="Chromosome 1"/>
</dbReference>
<sequence length="210" mass="24650">MNQYQLRQLIKKGESRNLEFKQRVTKPDRFAKTVSSIANTQGGILLVGVNDDHSINGIDPFEEQYVADEIIKYNIHPPLHVKFSTIETDDGLVLMLKIPNSEFKPHRALSKKGEWQTYVRFNDKSVLMSERQEKIQKKGIAKSIRPLKRKLSRQEKSLLVYLYENEKITLKKFCQLVNFSERRARKTVNELLYFGLLREHTFEKAVFYSL</sequence>
<dbReference type="InterPro" id="IPR007421">
    <property type="entry name" value="Schlafen_AlbA_2_dom"/>
</dbReference>
<organism evidence="2 3">
    <name type="scientific">Flammeovirga yaeyamensis</name>
    <dbReference type="NCBI Taxonomy" id="367791"/>
    <lineage>
        <taxon>Bacteria</taxon>
        <taxon>Pseudomonadati</taxon>
        <taxon>Bacteroidota</taxon>
        <taxon>Cytophagia</taxon>
        <taxon>Cytophagales</taxon>
        <taxon>Flammeovirgaceae</taxon>
        <taxon>Flammeovirga</taxon>
    </lineage>
</organism>
<evidence type="ECO:0000313" key="3">
    <source>
        <dbReference type="Proteomes" id="UP000678679"/>
    </source>
</evidence>
<gene>
    <name evidence="2" type="ORF">KMW28_07370</name>
</gene>
<dbReference type="KEGG" id="fya:KMW28_07370"/>
<proteinExistence type="predicted"/>
<feature type="domain" description="Schlafen AlbA-2" evidence="1">
    <location>
        <begin position="14"/>
        <end position="128"/>
    </location>
</feature>
<dbReference type="Gene3D" id="3.30.950.30">
    <property type="entry name" value="Schlafen, AAA domain"/>
    <property type="match status" value="1"/>
</dbReference>
<evidence type="ECO:0000313" key="2">
    <source>
        <dbReference type="EMBL" id="QWG03396.1"/>
    </source>
</evidence>
<name>A0AAX1N838_9BACT</name>
<dbReference type="InterPro" id="IPR038461">
    <property type="entry name" value="Schlafen_AlbA_2_dom_sf"/>
</dbReference>
<dbReference type="EMBL" id="CP076132">
    <property type="protein sequence ID" value="QWG03396.1"/>
    <property type="molecule type" value="Genomic_DNA"/>
</dbReference>